<keyword evidence="5" id="KW-0648">Protein biosynthesis</keyword>
<dbReference type="AlphaFoldDB" id="A0A263BT11"/>
<organism evidence="10 11">
    <name type="scientific">Lottiidibacillus patelloidae</name>
    <dbReference type="NCBI Taxonomy" id="2670334"/>
    <lineage>
        <taxon>Bacteria</taxon>
        <taxon>Bacillati</taxon>
        <taxon>Bacillota</taxon>
        <taxon>Bacilli</taxon>
        <taxon>Bacillales</taxon>
        <taxon>Bacillaceae</taxon>
        <taxon>Lottiidibacillus</taxon>
    </lineage>
</organism>
<evidence type="ECO:0000313" key="10">
    <source>
        <dbReference type="EMBL" id="OZM56316.1"/>
    </source>
</evidence>
<keyword evidence="3" id="KW-0963">Cytoplasm</keyword>
<dbReference type="PANTHER" id="PTHR43721">
    <property type="entry name" value="ELONGATION FACTOR TU-RELATED"/>
    <property type="match status" value="1"/>
</dbReference>
<dbReference type="GO" id="GO:0003723">
    <property type="term" value="F:RNA binding"/>
    <property type="evidence" value="ECO:0007669"/>
    <property type="project" value="InterPro"/>
</dbReference>
<dbReference type="InterPro" id="IPR057335">
    <property type="entry name" value="Beta-barrel_SelB"/>
</dbReference>
<dbReference type="SUPFAM" id="SSF52540">
    <property type="entry name" value="P-loop containing nucleoside triphosphate hydrolases"/>
    <property type="match status" value="1"/>
</dbReference>
<dbReference type="Gene3D" id="1.10.10.2770">
    <property type="match status" value="1"/>
</dbReference>
<dbReference type="EMBL" id="NPIA01000007">
    <property type="protein sequence ID" value="OZM56316.1"/>
    <property type="molecule type" value="Genomic_DNA"/>
</dbReference>
<dbReference type="InterPro" id="IPR036388">
    <property type="entry name" value="WH-like_DNA-bd_sf"/>
</dbReference>
<dbReference type="NCBIfam" id="TIGR00475">
    <property type="entry name" value="selB"/>
    <property type="match status" value="1"/>
</dbReference>
<dbReference type="Pfam" id="PF09107">
    <property type="entry name" value="WHD_3rd_SelB"/>
    <property type="match status" value="1"/>
</dbReference>
<dbReference type="Gene3D" id="1.10.10.10">
    <property type="entry name" value="Winged helix-like DNA-binding domain superfamily/Winged helix DNA-binding domain"/>
    <property type="match status" value="1"/>
</dbReference>
<dbReference type="Pfam" id="PF25461">
    <property type="entry name" value="Beta-barrel_SelB"/>
    <property type="match status" value="1"/>
</dbReference>
<dbReference type="CDD" id="cd04171">
    <property type="entry name" value="SelB"/>
    <property type="match status" value="1"/>
</dbReference>
<evidence type="ECO:0000256" key="3">
    <source>
        <dbReference type="ARBA" id="ARBA00022490"/>
    </source>
</evidence>
<dbReference type="InterPro" id="IPR015190">
    <property type="entry name" value="Elong_fac_SelB-wing-hlx_typ-2"/>
</dbReference>
<evidence type="ECO:0000256" key="6">
    <source>
        <dbReference type="ARBA" id="ARBA00023134"/>
    </source>
</evidence>
<dbReference type="InterPro" id="IPR027417">
    <property type="entry name" value="P-loop_NTPase"/>
</dbReference>
<evidence type="ECO:0000256" key="5">
    <source>
        <dbReference type="ARBA" id="ARBA00022917"/>
    </source>
</evidence>
<dbReference type="PANTHER" id="PTHR43721:SF22">
    <property type="entry name" value="ELONGATION FACTOR TU, MITOCHONDRIAL"/>
    <property type="match status" value="1"/>
</dbReference>
<comment type="caution">
    <text evidence="10">The sequence shown here is derived from an EMBL/GenBank/DDBJ whole genome shotgun (WGS) entry which is preliminary data.</text>
</comment>
<evidence type="ECO:0000313" key="11">
    <source>
        <dbReference type="Proteomes" id="UP000217083"/>
    </source>
</evidence>
<dbReference type="Proteomes" id="UP000217083">
    <property type="component" value="Unassembled WGS sequence"/>
</dbReference>
<accession>A0A263BT11</accession>
<dbReference type="SUPFAM" id="SSF50447">
    <property type="entry name" value="Translation proteins"/>
    <property type="match status" value="1"/>
</dbReference>
<gene>
    <name evidence="10" type="primary">selB</name>
    <name evidence="10" type="ORF">CIB95_12945</name>
</gene>
<dbReference type="Gene3D" id="2.40.30.10">
    <property type="entry name" value="Translation factors"/>
    <property type="match status" value="2"/>
</dbReference>
<dbReference type="GO" id="GO:0001514">
    <property type="term" value="P:selenocysteine incorporation"/>
    <property type="evidence" value="ECO:0007669"/>
    <property type="project" value="InterPro"/>
</dbReference>
<dbReference type="RefSeq" id="WP_094925803.1">
    <property type="nucleotide sequence ID" value="NZ_NPIA01000007.1"/>
</dbReference>
<keyword evidence="11" id="KW-1185">Reference proteome</keyword>
<keyword evidence="6" id="KW-0342">GTP-binding</keyword>
<evidence type="ECO:0000256" key="8">
    <source>
        <dbReference type="ARBA" id="ARBA00031615"/>
    </source>
</evidence>
<protein>
    <recommendedName>
        <fullName evidence="2">Selenocysteine-specific elongation factor</fullName>
    </recommendedName>
    <alternativeName>
        <fullName evidence="8">SelB translation factor</fullName>
    </alternativeName>
</protein>
<evidence type="ECO:0000256" key="1">
    <source>
        <dbReference type="ARBA" id="ARBA00004496"/>
    </source>
</evidence>
<dbReference type="InterPro" id="IPR004535">
    <property type="entry name" value="Transl_elong_SelB"/>
</dbReference>
<dbReference type="InterPro" id="IPR000795">
    <property type="entry name" value="T_Tr_GTP-bd_dom"/>
</dbReference>
<dbReference type="Pfam" id="PF00009">
    <property type="entry name" value="GTP_EFTU"/>
    <property type="match status" value="1"/>
</dbReference>
<dbReference type="InterPro" id="IPR036390">
    <property type="entry name" value="WH_DNA-bd_sf"/>
</dbReference>
<dbReference type="CDD" id="cd15491">
    <property type="entry name" value="selB_III"/>
    <property type="match status" value="1"/>
</dbReference>
<sequence length="639" mass="72257">MSQRFYTVGMAGHIDHGKTSLTKALTNVDTDRLKEEKERKITIELGYAPFDLGELKASIIDVPGHERFIRQMIAGVAGIDLVLLVIAADEGVMPQTREHLQILTYLGIKEGIIVVTKADKVEEDFLPLVKDDIASVVRNTIFEKSDVVFVDSISHKGIDVLKSKIKAKLEDIPVRSSIGDFRFPIDQVFTLQGKGTIVRGTVYEGSVSVGQQLQVLPSEKAVKVKNIHVHNQEVEKAFAGQRAAINVSIAREEIERGDVLASSLAIPHTNTLDIVLTSSDELELPLKQRTPIKFHSGTAEVMGKIVFFDRNELKATEEEVLCQVRLDEPIVIKRGDRFVLRRPSPTETIGGGWVIDPYGDKYRFGQDTVKMLKQNMEGTPKERVLSVLNEEIVSIKETLTQLTSIAGEELDQLLTTLLKEKDVICYDDKFFTSKQIYNQLVEDINKVLAIYHENHPMRYGMNKAEIISTLHYPKRLIEVIIEELIDNGELQKTHQYISTTSHLPKVPKQWDTRVANVVTTIKEAGIQVEKWDSYLSNQQIPVSMHQELKRYVLETSQLIELEENMLVHRSSYNLAVQTLFESTSGNPFTVQDAKSVLNLSRKGIIPLLESLDKLAITKRIDNERHWIKRPVKNEQQRAT</sequence>
<dbReference type="SUPFAM" id="SSF50465">
    <property type="entry name" value="EF-Tu/eEF-1alpha/eIF2-gamma C-terminal domain"/>
    <property type="match status" value="1"/>
</dbReference>
<feature type="domain" description="Tr-type G" evidence="9">
    <location>
        <begin position="3"/>
        <end position="174"/>
    </location>
</feature>
<dbReference type="InterPro" id="IPR009000">
    <property type="entry name" value="Transl_B-barrel_sf"/>
</dbReference>
<dbReference type="GO" id="GO:0005737">
    <property type="term" value="C:cytoplasm"/>
    <property type="evidence" value="ECO:0007669"/>
    <property type="project" value="UniProtKB-SubCell"/>
</dbReference>
<dbReference type="GO" id="GO:0003746">
    <property type="term" value="F:translation elongation factor activity"/>
    <property type="evidence" value="ECO:0007669"/>
    <property type="project" value="UniProtKB-KW"/>
</dbReference>
<dbReference type="InterPro" id="IPR005225">
    <property type="entry name" value="Small_GTP-bd"/>
</dbReference>
<name>A0A263BT11_9BACI</name>
<comment type="subcellular location">
    <subcellularLocation>
        <location evidence="1">Cytoplasm</location>
    </subcellularLocation>
</comment>
<keyword evidence="10" id="KW-0251">Elongation factor</keyword>
<dbReference type="InterPro" id="IPR015191">
    <property type="entry name" value="SelB_WHD4"/>
</dbReference>
<dbReference type="Gene3D" id="3.40.50.300">
    <property type="entry name" value="P-loop containing nucleotide triphosphate hydrolases"/>
    <property type="match status" value="1"/>
</dbReference>
<dbReference type="PROSITE" id="PS51722">
    <property type="entry name" value="G_TR_2"/>
    <property type="match status" value="1"/>
</dbReference>
<evidence type="ECO:0000259" key="9">
    <source>
        <dbReference type="PROSITE" id="PS51722"/>
    </source>
</evidence>
<keyword evidence="4" id="KW-0547">Nucleotide-binding</keyword>
<dbReference type="InterPro" id="IPR050055">
    <property type="entry name" value="EF-Tu_GTPase"/>
</dbReference>
<comment type="function">
    <text evidence="7">Translation factor necessary for the incorporation of selenocysteine into proteins. It probably replaces EF-Tu for the insertion of selenocysteine directed by the UGA codon. SelB binds GTP and GDP.</text>
</comment>
<reference evidence="10 11" key="2">
    <citation type="submission" date="2017-09" db="EMBL/GenBank/DDBJ databases">
        <title>Bacillus patelloidae sp. nov., isolated from the intestinal tract of a marine limpet.</title>
        <authorList>
            <person name="Liu R."/>
            <person name="Dong C."/>
            <person name="Shao Z."/>
        </authorList>
    </citation>
    <scope>NUCLEOTIDE SEQUENCE [LARGE SCALE GENOMIC DNA]</scope>
    <source>
        <strain evidence="10 11">SA5d-4</strain>
    </source>
</reference>
<evidence type="ECO:0000256" key="2">
    <source>
        <dbReference type="ARBA" id="ARBA00015953"/>
    </source>
</evidence>
<dbReference type="GO" id="GO:0005525">
    <property type="term" value="F:GTP binding"/>
    <property type="evidence" value="ECO:0007669"/>
    <property type="project" value="UniProtKB-KW"/>
</dbReference>
<dbReference type="SUPFAM" id="SSF46785">
    <property type="entry name" value="Winged helix' DNA-binding domain"/>
    <property type="match status" value="2"/>
</dbReference>
<proteinExistence type="predicted"/>
<evidence type="ECO:0000256" key="7">
    <source>
        <dbReference type="ARBA" id="ARBA00025526"/>
    </source>
</evidence>
<dbReference type="Pfam" id="PF03144">
    <property type="entry name" value="GTP_EFTU_D2"/>
    <property type="match status" value="1"/>
</dbReference>
<evidence type="ECO:0000256" key="4">
    <source>
        <dbReference type="ARBA" id="ARBA00022741"/>
    </source>
</evidence>
<dbReference type="NCBIfam" id="TIGR00231">
    <property type="entry name" value="small_GTP"/>
    <property type="match status" value="1"/>
</dbReference>
<dbReference type="Pfam" id="PF09106">
    <property type="entry name" value="WHD_2nd_SelB"/>
    <property type="match status" value="1"/>
</dbReference>
<dbReference type="GO" id="GO:0003924">
    <property type="term" value="F:GTPase activity"/>
    <property type="evidence" value="ECO:0007669"/>
    <property type="project" value="InterPro"/>
</dbReference>
<reference evidence="11" key="1">
    <citation type="submission" date="2017-08" db="EMBL/GenBank/DDBJ databases">
        <authorList>
            <person name="Huang Z."/>
        </authorList>
    </citation>
    <scope>NUCLEOTIDE SEQUENCE [LARGE SCALE GENOMIC DNA]</scope>
    <source>
        <strain evidence="11">SA5d-4</strain>
    </source>
</reference>
<dbReference type="InterPro" id="IPR004161">
    <property type="entry name" value="EFTu-like_2"/>
</dbReference>
<dbReference type="CDD" id="cd03696">
    <property type="entry name" value="SelB_II"/>
    <property type="match status" value="1"/>
</dbReference>
<dbReference type="InterPro" id="IPR009001">
    <property type="entry name" value="Transl_elong_EF1A/Init_IF2_C"/>
</dbReference>